<dbReference type="Pfam" id="PF03613">
    <property type="entry name" value="EIID-AGA"/>
    <property type="match status" value="1"/>
</dbReference>
<evidence type="ECO:0000256" key="3">
    <source>
        <dbReference type="ARBA" id="ARBA00022475"/>
    </source>
</evidence>
<keyword evidence="7 9" id="KW-1133">Transmembrane helix</keyword>
<gene>
    <name evidence="10" type="ORF">GCM10009001_04480</name>
</gene>
<evidence type="ECO:0000256" key="6">
    <source>
        <dbReference type="ARBA" id="ARBA00022692"/>
    </source>
</evidence>
<comment type="caution">
    <text evidence="10">The sequence shown here is derived from an EMBL/GenBank/DDBJ whole genome shotgun (WGS) entry which is preliminary data.</text>
</comment>
<dbReference type="RefSeq" id="WP_343809877.1">
    <property type="nucleotide sequence ID" value="NZ_BAAADS010000001.1"/>
</dbReference>
<organism evidence="10 11">
    <name type="scientific">Virgibacillus siamensis</name>
    <dbReference type="NCBI Taxonomy" id="480071"/>
    <lineage>
        <taxon>Bacteria</taxon>
        <taxon>Bacillati</taxon>
        <taxon>Bacillota</taxon>
        <taxon>Bacilli</taxon>
        <taxon>Bacillales</taxon>
        <taxon>Bacillaceae</taxon>
        <taxon>Virgibacillus</taxon>
    </lineage>
</organism>
<dbReference type="Proteomes" id="UP001500866">
    <property type="component" value="Unassembled WGS sequence"/>
</dbReference>
<feature type="transmembrane region" description="Helical" evidence="9">
    <location>
        <begin position="254"/>
        <end position="272"/>
    </location>
</feature>
<feature type="transmembrane region" description="Helical" evidence="9">
    <location>
        <begin position="139"/>
        <end position="160"/>
    </location>
</feature>
<dbReference type="PROSITE" id="PS51108">
    <property type="entry name" value="PTS_EIID"/>
    <property type="match status" value="1"/>
</dbReference>
<keyword evidence="2" id="KW-0813">Transport</keyword>
<evidence type="ECO:0000256" key="5">
    <source>
        <dbReference type="ARBA" id="ARBA00022683"/>
    </source>
</evidence>
<dbReference type="PANTHER" id="PTHR32502">
    <property type="entry name" value="N-ACETYLGALACTOSAMINE PERMEASE II COMPONENT-RELATED"/>
    <property type="match status" value="1"/>
</dbReference>
<evidence type="ECO:0000313" key="10">
    <source>
        <dbReference type="EMBL" id="GAA0591483.1"/>
    </source>
</evidence>
<evidence type="ECO:0000256" key="7">
    <source>
        <dbReference type="ARBA" id="ARBA00022989"/>
    </source>
</evidence>
<feature type="transmembrane region" description="Helical" evidence="9">
    <location>
        <begin position="71"/>
        <end position="89"/>
    </location>
</feature>
<name>A0ABN1FJ65_9BACI</name>
<evidence type="ECO:0000256" key="9">
    <source>
        <dbReference type="SAM" id="Phobius"/>
    </source>
</evidence>
<dbReference type="InterPro" id="IPR004704">
    <property type="entry name" value="PTS_IID_man"/>
</dbReference>
<evidence type="ECO:0000313" key="11">
    <source>
        <dbReference type="Proteomes" id="UP001500866"/>
    </source>
</evidence>
<reference evidence="10 11" key="1">
    <citation type="journal article" date="2019" name="Int. J. Syst. Evol. Microbiol.">
        <title>The Global Catalogue of Microorganisms (GCM) 10K type strain sequencing project: providing services to taxonomists for standard genome sequencing and annotation.</title>
        <authorList>
            <consortium name="The Broad Institute Genomics Platform"/>
            <consortium name="The Broad Institute Genome Sequencing Center for Infectious Disease"/>
            <person name="Wu L."/>
            <person name="Ma J."/>
        </authorList>
    </citation>
    <scope>NUCLEOTIDE SEQUENCE [LARGE SCALE GENOMIC DNA]</scope>
    <source>
        <strain evidence="10 11">JCM 15395</strain>
    </source>
</reference>
<comment type="subcellular location">
    <subcellularLocation>
        <location evidence="1">Cell membrane</location>
        <topology evidence="1">Multi-pass membrane protein</topology>
    </subcellularLocation>
</comment>
<proteinExistence type="predicted"/>
<evidence type="ECO:0000256" key="8">
    <source>
        <dbReference type="ARBA" id="ARBA00023136"/>
    </source>
</evidence>
<keyword evidence="3" id="KW-1003">Cell membrane</keyword>
<keyword evidence="11" id="KW-1185">Reference proteome</keyword>
<feature type="transmembrane region" description="Helical" evidence="9">
    <location>
        <begin position="181"/>
        <end position="204"/>
    </location>
</feature>
<evidence type="ECO:0000256" key="1">
    <source>
        <dbReference type="ARBA" id="ARBA00004651"/>
    </source>
</evidence>
<feature type="transmembrane region" description="Helical" evidence="9">
    <location>
        <begin position="110"/>
        <end position="133"/>
    </location>
</feature>
<dbReference type="InterPro" id="IPR050303">
    <property type="entry name" value="GatZ_KbaZ_carbometab"/>
</dbReference>
<dbReference type="PANTHER" id="PTHR32502:SF5">
    <property type="entry name" value="N-ACETYLGALACTOSAMINE PERMEASE IID COMPONENT-RELATED"/>
    <property type="match status" value="1"/>
</dbReference>
<protein>
    <submittedName>
        <fullName evidence="10">PTS system mannose/fructose/sorbose family transporter subunit IID</fullName>
    </submittedName>
</protein>
<accession>A0ABN1FJ65</accession>
<keyword evidence="5" id="KW-0598">Phosphotransferase system</keyword>
<keyword evidence="4" id="KW-0762">Sugar transport</keyword>
<evidence type="ECO:0000256" key="2">
    <source>
        <dbReference type="ARBA" id="ARBA00022448"/>
    </source>
</evidence>
<evidence type="ECO:0000256" key="4">
    <source>
        <dbReference type="ARBA" id="ARBA00022597"/>
    </source>
</evidence>
<keyword evidence="6 9" id="KW-0812">Transmembrane</keyword>
<keyword evidence="8 9" id="KW-0472">Membrane</keyword>
<sequence length="273" mass="30175">MEYKYENPSSAPELKPKQLRHLVWRSLVLQASFNYERMQAGGWLYSLLPGLRQIHKNKKDLSNSMKEHLEFFNTHPFLVTFIMGVILAMEGKKEDREAIRGIKVATMGPLGGIGDALFYLTLLPITAGIGASLALEGNILGPIVFLVMFNIIHFGARFGLMTYGYKTGVKAISKLKEGTQHVSRAASIVGVTVVGGLIATYVALKVDYVWKMGEGKEGKLNIQTEVLDQIMPAMLPLAYTLLMYWLLKKGLSPLILIGITVVVGLIGSFFNIL</sequence>
<dbReference type="NCBIfam" id="TIGR00828">
    <property type="entry name" value="EIID-AGA"/>
    <property type="match status" value="1"/>
</dbReference>
<dbReference type="EMBL" id="BAAADS010000001">
    <property type="protein sequence ID" value="GAA0591483.1"/>
    <property type="molecule type" value="Genomic_DNA"/>
</dbReference>